<comment type="caution">
    <text evidence="2">The sequence shown here is derived from an EMBL/GenBank/DDBJ whole genome shotgun (WGS) entry which is preliminary data.</text>
</comment>
<name>A0AA37TSA1_9RHOB</name>
<reference evidence="2 3" key="1">
    <citation type="journal article" date="2014" name="Int. J. Syst. Evol. Microbiol.">
        <title>Complete genome sequence of Corynebacterium casei LMG S-19264T (=DSM 44701T), isolated from a smear-ripened cheese.</title>
        <authorList>
            <consortium name="US DOE Joint Genome Institute (JGI-PGF)"/>
            <person name="Walter F."/>
            <person name="Albersmeier A."/>
            <person name="Kalinowski J."/>
            <person name="Ruckert C."/>
        </authorList>
    </citation>
    <scope>NUCLEOTIDE SEQUENCE [LARGE SCALE GENOMIC DNA]</scope>
    <source>
        <strain evidence="2 3">NBRC 111766</strain>
    </source>
</reference>
<dbReference type="InterPro" id="IPR009781">
    <property type="entry name" value="DUF1345"/>
</dbReference>
<proteinExistence type="predicted"/>
<evidence type="ECO:0000256" key="1">
    <source>
        <dbReference type="SAM" id="Phobius"/>
    </source>
</evidence>
<dbReference type="RefSeq" id="WP_284324777.1">
    <property type="nucleotide sequence ID" value="NZ_BSPP01000005.1"/>
</dbReference>
<sequence length="207" mass="22122">MQRHFRFFIALAVGAVCAAALQLTQIPPELRLLLAANAVFVTYLALMLNFASRATPAVLRSHAAQNDEGVWTILLLAVLAVGISLTSILLVLRASDASAPARLVALGSVPLGWATLQVLAGFHYAHMFYQPKRLKAQGCLVFPGSEHPAAWDFLYFAFGIGMTAQVADVTTNSNDIRKVVLVHSVGSFFYNTIILALAVNAAVNSAG</sequence>
<dbReference type="AlphaFoldDB" id="A0AA37TSA1"/>
<protein>
    <submittedName>
        <fullName evidence="2">Membrane protein</fullName>
    </submittedName>
</protein>
<keyword evidence="1" id="KW-0812">Transmembrane</keyword>
<evidence type="ECO:0000313" key="3">
    <source>
        <dbReference type="Proteomes" id="UP001157355"/>
    </source>
</evidence>
<feature type="transmembrane region" description="Helical" evidence="1">
    <location>
        <begin position="180"/>
        <end position="203"/>
    </location>
</feature>
<keyword evidence="1" id="KW-1133">Transmembrane helix</keyword>
<organism evidence="2 3">
    <name type="scientific">Cypionkella aquatica</name>
    <dbReference type="NCBI Taxonomy" id="1756042"/>
    <lineage>
        <taxon>Bacteria</taxon>
        <taxon>Pseudomonadati</taxon>
        <taxon>Pseudomonadota</taxon>
        <taxon>Alphaproteobacteria</taxon>
        <taxon>Rhodobacterales</taxon>
        <taxon>Paracoccaceae</taxon>
        <taxon>Cypionkella</taxon>
    </lineage>
</organism>
<keyword evidence="1" id="KW-0472">Membrane</keyword>
<keyword evidence="3" id="KW-1185">Reference proteome</keyword>
<gene>
    <name evidence="2" type="ORF">GCM10010873_15310</name>
</gene>
<dbReference type="Pfam" id="PF07077">
    <property type="entry name" value="DUF1345"/>
    <property type="match status" value="1"/>
</dbReference>
<accession>A0AA37TSA1</accession>
<dbReference type="EMBL" id="BSPP01000005">
    <property type="protein sequence ID" value="GLS86557.1"/>
    <property type="molecule type" value="Genomic_DNA"/>
</dbReference>
<evidence type="ECO:0000313" key="2">
    <source>
        <dbReference type="EMBL" id="GLS86557.1"/>
    </source>
</evidence>
<feature type="transmembrane region" description="Helical" evidence="1">
    <location>
        <begin position="32"/>
        <end position="50"/>
    </location>
</feature>
<feature type="transmembrane region" description="Helical" evidence="1">
    <location>
        <begin position="70"/>
        <end position="92"/>
    </location>
</feature>
<dbReference type="Proteomes" id="UP001157355">
    <property type="component" value="Unassembled WGS sequence"/>
</dbReference>
<feature type="transmembrane region" description="Helical" evidence="1">
    <location>
        <begin position="104"/>
        <end position="125"/>
    </location>
</feature>